<evidence type="ECO:0000256" key="1">
    <source>
        <dbReference type="SAM" id="Coils"/>
    </source>
</evidence>
<keyword evidence="2" id="KW-0472">Membrane</keyword>
<feature type="transmembrane region" description="Helical" evidence="2">
    <location>
        <begin position="6"/>
        <end position="24"/>
    </location>
</feature>
<keyword evidence="1" id="KW-0175">Coiled coil</keyword>
<evidence type="ECO:0000256" key="2">
    <source>
        <dbReference type="SAM" id="Phobius"/>
    </source>
</evidence>
<dbReference type="InterPro" id="IPR016181">
    <property type="entry name" value="Acyl_CoA_acyltransferase"/>
</dbReference>
<evidence type="ECO:0008006" key="5">
    <source>
        <dbReference type="Google" id="ProtNLM"/>
    </source>
</evidence>
<keyword evidence="2" id="KW-0812">Transmembrane</keyword>
<dbReference type="Gene3D" id="3.40.630.30">
    <property type="match status" value="1"/>
</dbReference>
<keyword evidence="4" id="KW-1185">Reference proteome</keyword>
<feature type="coiled-coil region" evidence="1">
    <location>
        <begin position="140"/>
        <end position="167"/>
    </location>
</feature>
<dbReference type="SUPFAM" id="SSF55729">
    <property type="entry name" value="Acyl-CoA N-acyltransferases (Nat)"/>
    <property type="match status" value="1"/>
</dbReference>
<proteinExistence type="predicted"/>
<keyword evidence="2" id="KW-1133">Transmembrane helix</keyword>
<dbReference type="EMBL" id="JBCLYO010000016">
    <property type="protein sequence ID" value="KAL0081821.1"/>
    <property type="molecule type" value="Genomic_DNA"/>
</dbReference>
<organism evidence="3 4">
    <name type="scientific">Phycomyces blakesleeanus</name>
    <dbReference type="NCBI Taxonomy" id="4837"/>
    <lineage>
        <taxon>Eukaryota</taxon>
        <taxon>Fungi</taxon>
        <taxon>Fungi incertae sedis</taxon>
        <taxon>Mucoromycota</taxon>
        <taxon>Mucoromycotina</taxon>
        <taxon>Mucoromycetes</taxon>
        <taxon>Mucorales</taxon>
        <taxon>Phycomycetaceae</taxon>
        <taxon>Phycomyces</taxon>
    </lineage>
</organism>
<evidence type="ECO:0000313" key="4">
    <source>
        <dbReference type="Proteomes" id="UP001448207"/>
    </source>
</evidence>
<protein>
    <recommendedName>
        <fullName evidence="5">N-acetyltransferase domain-containing protein</fullName>
    </recommendedName>
</protein>
<comment type="caution">
    <text evidence="3">The sequence shown here is derived from an EMBL/GenBank/DDBJ whole genome shotgun (WGS) entry which is preliminary data.</text>
</comment>
<gene>
    <name evidence="3" type="ORF">J3Q64DRAFT_1753725</name>
</gene>
<accession>A0ABR3ATW5</accession>
<sequence>MNLSAVYSGCTFYFLFSYFLYYMTMIKQQSLYQLENTDLKLLTAYCIQNQPSTSSLLGWLLNSPQSCPNEFSNAIFYCSAPNPWALIAQNQTVVWLIEIKDRIRIFVSSEPFLDQCPTTDLAVKYCEDPETSLQGPMFIAADHQALYKESENLLEQLLKTFMENKKEILVHGCSVIWSPLLRRLFKIPYNGPCKRFVNPASKYPLPCSLRNGYSIAKAEKKHAPLIIEYNKIKFEMQYVIEGLEMSTVITTQDNTPVAWAMSHRDLTVGALHVLGSHRRQGLAEAVVADICGQHTAFYQKHSPDPTVEHYAQAIVEYPNSTSASFFKKLGWYTHGPGITWVVIGPKEKSIE</sequence>
<reference evidence="3 4" key="1">
    <citation type="submission" date="2024-04" db="EMBL/GenBank/DDBJ databases">
        <title>Symmetric and asymmetric DNA N6-adenine methylation regulates different biological responses in Mucorales.</title>
        <authorList>
            <consortium name="Lawrence Berkeley National Laboratory"/>
            <person name="Lax C."/>
            <person name="Mondo S.J."/>
            <person name="Osorio-Concepcion M."/>
            <person name="Muszewska A."/>
            <person name="Corrochano-Luque M."/>
            <person name="Gutierrez G."/>
            <person name="Riley R."/>
            <person name="Lipzen A."/>
            <person name="Guo J."/>
            <person name="Hundley H."/>
            <person name="Amirebrahimi M."/>
            <person name="Ng V."/>
            <person name="Lorenzo-Gutierrez D."/>
            <person name="Binder U."/>
            <person name="Yang J."/>
            <person name="Song Y."/>
            <person name="Canovas D."/>
            <person name="Navarro E."/>
            <person name="Freitag M."/>
            <person name="Gabaldon T."/>
            <person name="Grigoriev I.V."/>
            <person name="Corrochano L.M."/>
            <person name="Nicolas F.E."/>
            <person name="Garre V."/>
        </authorList>
    </citation>
    <scope>NUCLEOTIDE SEQUENCE [LARGE SCALE GENOMIC DNA]</scope>
    <source>
        <strain evidence="3 4">L51</strain>
    </source>
</reference>
<name>A0ABR3ATW5_PHYBL</name>
<dbReference type="Proteomes" id="UP001448207">
    <property type="component" value="Unassembled WGS sequence"/>
</dbReference>
<evidence type="ECO:0000313" key="3">
    <source>
        <dbReference type="EMBL" id="KAL0081821.1"/>
    </source>
</evidence>